<protein>
    <recommendedName>
        <fullName evidence="5">SGF29 C-terminal domain-containing protein</fullName>
    </recommendedName>
</protein>
<proteinExistence type="predicted"/>
<keyword evidence="2" id="KW-0805">Transcription regulation</keyword>
<reference evidence="6" key="1">
    <citation type="submission" date="2021-02" db="EMBL/GenBank/DDBJ databases">
        <authorList>
            <person name="Nowell W R."/>
        </authorList>
    </citation>
    <scope>NUCLEOTIDE SEQUENCE</scope>
</reference>
<gene>
    <name evidence="6" type="ORF">OVA965_LOCUS4210</name>
    <name evidence="7" type="ORF">TMI583_LOCUS4208</name>
</gene>
<dbReference type="InterPro" id="IPR037802">
    <property type="entry name" value="SGF29"/>
</dbReference>
<evidence type="ECO:0000313" key="7">
    <source>
        <dbReference type="EMBL" id="CAF3575244.1"/>
    </source>
</evidence>
<dbReference type="AlphaFoldDB" id="A0A8S2D1U9"/>
<comment type="subcellular location">
    <subcellularLocation>
        <location evidence="1">Nucleus</location>
    </subcellularLocation>
</comment>
<evidence type="ECO:0000256" key="3">
    <source>
        <dbReference type="ARBA" id="ARBA00023163"/>
    </source>
</evidence>
<dbReference type="Pfam" id="PF07039">
    <property type="entry name" value="SGF29_Tudor"/>
    <property type="match status" value="1"/>
</dbReference>
<evidence type="ECO:0000256" key="1">
    <source>
        <dbReference type="ARBA" id="ARBA00004123"/>
    </source>
</evidence>
<dbReference type="CDD" id="cd20393">
    <property type="entry name" value="Tudor_SGF29_rpt1"/>
    <property type="match status" value="1"/>
</dbReference>
<dbReference type="Proteomes" id="UP000682733">
    <property type="component" value="Unassembled WGS sequence"/>
</dbReference>
<dbReference type="EMBL" id="CAJOBA010001081">
    <property type="protein sequence ID" value="CAF3575244.1"/>
    <property type="molecule type" value="Genomic_DNA"/>
</dbReference>
<keyword evidence="3" id="KW-0804">Transcription</keyword>
<evidence type="ECO:0000256" key="4">
    <source>
        <dbReference type="ARBA" id="ARBA00023242"/>
    </source>
</evidence>
<evidence type="ECO:0000313" key="6">
    <source>
        <dbReference type="EMBL" id="CAF0792527.1"/>
    </source>
</evidence>
<keyword evidence="4" id="KW-0539">Nucleus</keyword>
<dbReference type="PANTHER" id="PTHR21539">
    <property type="entry name" value="SAGA-ASSOCIATED FACTOR 29"/>
    <property type="match status" value="1"/>
</dbReference>
<accession>A0A8S2D1U9</accession>
<organism evidence="6 8">
    <name type="scientific">Didymodactylos carnosus</name>
    <dbReference type="NCBI Taxonomy" id="1234261"/>
    <lineage>
        <taxon>Eukaryota</taxon>
        <taxon>Metazoa</taxon>
        <taxon>Spiralia</taxon>
        <taxon>Gnathifera</taxon>
        <taxon>Rotifera</taxon>
        <taxon>Eurotatoria</taxon>
        <taxon>Bdelloidea</taxon>
        <taxon>Philodinida</taxon>
        <taxon>Philodinidae</taxon>
        <taxon>Didymodactylos</taxon>
    </lineage>
</organism>
<evidence type="ECO:0000256" key="2">
    <source>
        <dbReference type="ARBA" id="ARBA00023015"/>
    </source>
</evidence>
<evidence type="ECO:0000259" key="5">
    <source>
        <dbReference type="PROSITE" id="PS51518"/>
    </source>
</evidence>
<dbReference type="CDD" id="cd20394">
    <property type="entry name" value="Tudor_SGF29_rpt2"/>
    <property type="match status" value="1"/>
</dbReference>
<dbReference type="InterPro" id="IPR010750">
    <property type="entry name" value="SGF29_tudor-like_dom"/>
</dbReference>
<dbReference type="Proteomes" id="UP000677228">
    <property type="component" value="Unassembled WGS sequence"/>
</dbReference>
<dbReference type="GO" id="GO:0005634">
    <property type="term" value="C:nucleus"/>
    <property type="evidence" value="ECO:0007669"/>
    <property type="project" value="UniProtKB-SubCell"/>
</dbReference>
<dbReference type="EMBL" id="CAJNOK010001081">
    <property type="protein sequence ID" value="CAF0792527.1"/>
    <property type="molecule type" value="Genomic_DNA"/>
</dbReference>
<dbReference type="InterPro" id="IPR047287">
    <property type="entry name" value="Tudor_SGF29_rpt2"/>
</dbReference>
<feature type="domain" description="SGF29 C-terminal" evidence="5">
    <location>
        <begin position="174"/>
        <end position="325"/>
    </location>
</feature>
<dbReference type="InterPro" id="IPR047288">
    <property type="entry name" value="Tudor_SGF29_rpt1"/>
</dbReference>
<sequence>MTRSTTALNASSIQTTTTTSNEANVITTDTKDIIANNELTIQKLLLELQDDLKKTKSCYNQSRDSWLGIQNASKVTTDNNQTATTKLVIANALDNVKNEISMYRLALDKISQVRNLQIQIANVTKNNIDINRSHTTRRGLADLLSHMAYVLAIFYGNENGDDPPPLCGAIPANSNHICHVGDKIAGFVESEDGDDNWILAEIAKVHSTSTTQSANKVKYDIVDIDAAEPGKGRYNQISSKNIIPLPQWRACPLTCEKALFPRRTIVLALYPQTSCFYKGVVESVPRIGKDSYSIIFEDSSYNSGYSPEFDVPQMFVVAYKDVKKQ</sequence>
<dbReference type="PROSITE" id="PS51518">
    <property type="entry name" value="SGF29_C"/>
    <property type="match status" value="1"/>
</dbReference>
<dbReference type="GO" id="GO:0000124">
    <property type="term" value="C:SAGA complex"/>
    <property type="evidence" value="ECO:0007669"/>
    <property type="project" value="InterPro"/>
</dbReference>
<name>A0A8S2D1U9_9BILA</name>
<evidence type="ECO:0000313" key="8">
    <source>
        <dbReference type="Proteomes" id="UP000677228"/>
    </source>
</evidence>
<dbReference type="Gene3D" id="2.30.30.140">
    <property type="match status" value="2"/>
</dbReference>
<comment type="caution">
    <text evidence="6">The sequence shown here is derived from an EMBL/GenBank/DDBJ whole genome shotgun (WGS) entry which is preliminary data.</text>
</comment>
<dbReference type="PANTHER" id="PTHR21539:SF0">
    <property type="entry name" value="SAGA-ASSOCIATED FACTOR 29"/>
    <property type="match status" value="1"/>
</dbReference>